<feature type="compositionally biased region" description="Low complexity" evidence="1">
    <location>
        <begin position="29"/>
        <end position="44"/>
    </location>
</feature>
<reference evidence="2 3" key="1">
    <citation type="journal article" date="2015" name="Fungal Genet. Biol.">
        <title>Evolution of novel wood decay mechanisms in Agaricales revealed by the genome sequences of Fistulina hepatica and Cylindrobasidium torrendii.</title>
        <authorList>
            <person name="Floudas D."/>
            <person name="Held B.W."/>
            <person name="Riley R."/>
            <person name="Nagy L.G."/>
            <person name="Koehler G."/>
            <person name="Ransdell A.S."/>
            <person name="Younus H."/>
            <person name="Chow J."/>
            <person name="Chiniquy J."/>
            <person name="Lipzen A."/>
            <person name="Tritt A."/>
            <person name="Sun H."/>
            <person name="Haridas S."/>
            <person name="LaButti K."/>
            <person name="Ohm R.A."/>
            <person name="Kues U."/>
            <person name="Blanchette R.A."/>
            <person name="Grigoriev I.V."/>
            <person name="Minto R.E."/>
            <person name="Hibbett D.S."/>
        </authorList>
    </citation>
    <scope>NUCLEOTIDE SEQUENCE [LARGE SCALE GENOMIC DNA]</scope>
    <source>
        <strain evidence="2 3">FP15055 ss-10</strain>
    </source>
</reference>
<evidence type="ECO:0000313" key="2">
    <source>
        <dbReference type="EMBL" id="KIY68575.1"/>
    </source>
</evidence>
<name>A0A0D7BEH2_9AGAR</name>
<protein>
    <submittedName>
        <fullName evidence="2">Uncharacterized protein</fullName>
    </submittedName>
</protein>
<keyword evidence="3" id="KW-1185">Reference proteome</keyword>
<dbReference type="EMBL" id="KN880500">
    <property type="protein sequence ID" value="KIY68575.1"/>
    <property type="molecule type" value="Genomic_DNA"/>
</dbReference>
<dbReference type="AlphaFoldDB" id="A0A0D7BEH2"/>
<evidence type="ECO:0000313" key="3">
    <source>
        <dbReference type="Proteomes" id="UP000054007"/>
    </source>
</evidence>
<feature type="region of interest" description="Disordered" evidence="1">
    <location>
        <begin position="1"/>
        <end position="97"/>
    </location>
</feature>
<evidence type="ECO:0000256" key="1">
    <source>
        <dbReference type="SAM" id="MobiDB-lite"/>
    </source>
</evidence>
<feature type="compositionally biased region" description="Polar residues" evidence="1">
    <location>
        <begin position="82"/>
        <end position="94"/>
    </location>
</feature>
<dbReference type="Proteomes" id="UP000054007">
    <property type="component" value="Unassembled WGS sequence"/>
</dbReference>
<proteinExistence type="predicted"/>
<sequence length="135" mass="14805">MAHQDSRAFTTIAHSERESSSMEDDYNMDVTMEEVVSSSSTSSTDEGDDDEEEEEDIPPPPTYYRRATLGHSPSPAFYAKPTYSQSTTSSSANDGRSYVKSVSAHTTRSYAFARNKECEVSRLADGLARIGLSAN</sequence>
<accession>A0A0D7BEH2</accession>
<feature type="compositionally biased region" description="Acidic residues" evidence="1">
    <location>
        <begin position="45"/>
        <end position="57"/>
    </location>
</feature>
<organism evidence="2 3">
    <name type="scientific">Cylindrobasidium torrendii FP15055 ss-10</name>
    <dbReference type="NCBI Taxonomy" id="1314674"/>
    <lineage>
        <taxon>Eukaryota</taxon>
        <taxon>Fungi</taxon>
        <taxon>Dikarya</taxon>
        <taxon>Basidiomycota</taxon>
        <taxon>Agaricomycotina</taxon>
        <taxon>Agaricomycetes</taxon>
        <taxon>Agaricomycetidae</taxon>
        <taxon>Agaricales</taxon>
        <taxon>Marasmiineae</taxon>
        <taxon>Physalacriaceae</taxon>
        <taxon>Cylindrobasidium</taxon>
    </lineage>
</organism>
<gene>
    <name evidence="2" type="ORF">CYLTODRAFT_443280</name>
</gene>